<dbReference type="AlphaFoldDB" id="A0A1Y2BWL9"/>
<gene>
    <name evidence="1" type="ORF">BCR33DRAFT_769038</name>
</gene>
<proteinExistence type="predicted"/>
<dbReference type="InterPro" id="IPR029063">
    <property type="entry name" value="SAM-dependent_MTases_sf"/>
</dbReference>
<dbReference type="InterPro" id="IPR019410">
    <property type="entry name" value="Methyltransf_16"/>
</dbReference>
<dbReference type="EMBL" id="MCGO01000043">
    <property type="protein sequence ID" value="ORY38515.1"/>
    <property type="molecule type" value="Genomic_DNA"/>
</dbReference>
<dbReference type="OrthoDB" id="2140699at2759"/>
<organism evidence="1 2">
    <name type="scientific">Rhizoclosmatium globosum</name>
    <dbReference type="NCBI Taxonomy" id="329046"/>
    <lineage>
        <taxon>Eukaryota</taxon>
        <taxon>Fungi</taxon>
        <taxon>Fungi incertae sedis</taxon>
        <taxon>Chytridiomycota</taxon>
        <taxon>Chytridiomycota incertae sedis</taxon>
        <taxon>Chytridiomycetes</taxon>
        <taxon>Chytridiales</taxon>
        <taxon>Chytriomycetaceae</taxon>
        <taxon>Rhizoclosmatium</taxon>
    </lineage>
</organism>
<dbReference type="STRING" id="329046.A0A1Y2BWL9"/>
<keyword evidence="2" id="KW-1185">Reference proteome</keyword>
<evidence type="ECO:0000313" key="1">
    <source>
        <dbReference type="EMBL" id="ORY38515.1"/>
    </source>
</evidence>
<reference evidence="1 2" key="1">
    <citation type="submission" date="2016-07" db="EMBL/GenBank/DDBJ databases">
        <title>Pervasive Adenine N6-methylation of Active Genes in Fungi.</title>
        <authorList>
            <consortium name="DOE Joint Genome Institute"/>
            <person name="Mondo S.J."/>
            <person name="Dannebaum R.O."/>
            <person name="Kuo R.C."/>
            <person name="Labutti K."/>
            <person name="Haridas S."/>
            <person name="Kuo A."/>
            <person name="Salamov A."/>
            <person name="Ahrendt S.R."/>
            <person name="Lipzen A."/>
            <person name="Sullivan W."/>
            <person name="Andreopoulos W.B."/>
            <person name="Clum A."/>
            <person name="Lindquist E."/>
            <person name="Daum C."/>
            <person name="Ramamoorthy G.K."/>
            <person name="Gryganskyi A."/>
            <person name="Culley D."/>
            <person name="Magnuson J.K."/>
            <person name="James T.Y."/>
            <person name="O'Malley M.A."/>
            <person name="Stajich J.E."/>
            <person name="Spatafora J.W."/>
            <person name="Visel A."/>
            <person name="Grigoriev I.V."/>
        </authorList>
    </citation>
    <scope>NUCLEOTIDE SEQUENCE [LARGE SCALE GENOMIC DNA]</scope>
    <source>
        <strain evidence="1 2">JEL800</strain>
    </source>
</reference>
<dbReference type="Proteomes" id="UP000193642">
    <property type="component" value="Unassembled WGS sequence"/>
</dbReference>
<accession>A0A1Y2BWL9</accession>
<evidence type="ECO:0000313" key="2">
    <source>
        <dbReference type="Proteomes" id="UP000193642"/>
    </source>
</evidence>
<dbReference type="Pfam" id="PF10294">
    <property type="entry name" value="Methyltransf_16"/>
    <property type="match status" value="1"/>
</dbReference>
<sequence length="150" mass="17519">MEVLKRLDEGVQLNLEEWKQSSKWREGQDLDSMWAVKELTWGNIDAQDRVSNRLKGMTTSETSKFDIIVASEILYLAHEHKNLAKTIKAFCHPDTIIYMVYKRRGLGEEGFYRMASWAGLECRDIPRDSLDAEFIDDLDHIVMELKPIRK</sequence>
<protein>
    <submittedName>
        <fullName evidence="1">Uncharacterized protein</fullName>
    </submittedName>
</protein>
<comment type="caution">
    <text evidence="1">The sequence shown here is derived from an EMBL/GenBank/DDBJ whole genome shotgun (WGS) entry which is preliminary data.</text>
</comment>
<name>A0A1Y2BWL9_9FUNG</name>
<dbReference type="Gene3D" id="3.40.50.150">
    <property type="entry name" value="Vaccinia Virus protein VP39"/>
    <property type="match status" value="1"/>
</dbReference>